<protein>
    <submittedName>
        <fullName evidence="1">Uncharacterized protein</fullName>
    </submittedName>
</protein>
<reference evidence="2" key="1">
    <citation type="journal article" date="2017" name="Nat. Ecol. Evol.">
        <title>Genome expansion and lineage-specific genetic innovations in the forest pathogenic fungi Armillaria.</title>
        <authorList>
            <person name="Sipos G."/>
            <person name="Prasanna A.N."/>
            <person name="Walter M.C."/>
            <person name="O'Connor E."/>
            <person name="Balint B."/>
            <person name="Krizsan K."/>
            <person name="Kiss B."/>
            <person name="Hess J."/>
            <person name="Varga T."/>
            <person name="Slot J."/>
            <person name="Riley R."/>
            <person name="Boka B."/>
            <person name="Rigling D."/>
            <person name="Barry K."/>
            <person name="Lee J."/>
            <person name="Mihaltcheva S."/>
            <person name="LaButti K."/>
            <person name="Lipzen A."/>
            <person name="Waldron R."/>
            <person name="Moloney N.M."/>
            <person name="Sperisen C."/>
            <person name="Kredics L."/>
            <person name="Vagvoelgyi C."/>
            <person name="Patrignani A."/>
            <person name="Fitzpatrick D."/>
            <person name="Nagy I."/>
            <person name="Doyle S."/>
            <person name="Anderson J.B."/>
            <person name="Grigoriev I.V."/>
            <person name="Gueldener U."/>
            <person name="Muensterkoetter M."/>
            <person name="Nagy L.G."/>
        </authorList>
    </citation>
    <scope>NUCLEOTIDE SEQUENCE [LARGE SCALE GENOMIC DNA]</scope>
    <source>
        <strain evidence="2">Ar21-2</strain>
    </source>
</reference>
<dbReference type="Proteomes" id="UP000217790">
    <property type="component" value="Unassembled WGS sequence"/>
</dbReference>
<gene>
    <name evidence="1" type="ORF">ARMGADRAFT_324902</name>
</gene>
<accession>A0A2H3D608</accession>
<keyword evidence="2" id="KW-1185">Reference proteome</keyword>
<evidence type="ECO:0000313" key="2">
    <source>
        <dbReference type="Proteomes" id="UP000217790"/>
    </source>
</evidence>
<evidence type="ECO:0000313" key="1">
    <source>
        <dbReference type="EMBL" id="PBK89540.1"/>
    </source>
</evidence>
<dbReference type="InParanoid" id="A0A2H3D608"/>
<sequence>MSWSSPKRGKYTFEDGVKHLVRHCCLMCPLSVLPLVRLALSLVQAPSAVRRAFRENGHPYKLPPKSNRPPFCTKWLIPADSCQNRVDLPSCRKVAVPHKPSTSLCCPPSQPHDRLPLDLPSLHPR</sequence>
<dbReference type="AlphaFoldDB" id="A0A2H3D608"/>
<dbReference type="EMBL" id="KZ293668">
    <property type="protein sequence ID" value="PBK89540.1"/>
    <property type="molecule type" value="Genomic_DNA"/>
</dbReference>
<proteinExistence type="predicted"/>
<name>A0A2H3D608_ARMGA</name>
<organism evidence="1 2">
    <name type="scientific">Armillaria gallica</name>
    <name type="common">Bulbous honey fungus</name>
    <name type="synonym">Armillaria bulbosa</name>
    <dbReference type="NCBI Taxonomy" id="47427"/>
    <lineage>
        <taxon>Eukaryota</taxon>
        <taxon>Fungi</taxon>
        <taxon>Dikarya</taxon>
        <taxon>Basidiomycota</taxon>
        <taxon>Agaricomycotina</taxon>
        <taxon>Agaricomycetes</taxon>
        <taxon>Agaricomycetidae</taxon>
        <taxon>Agaricales</taxon>
        <taxon>Marasmiineae</taxon>
        <taxon>Physalacriaceae</taxon>
        <taxon>Armillaria</taxon>
    </lineage>
</organism>